<keyword evidence="1 6" id="KW-0479">Metal-binding</keyword>
<dbReference type="GO" id="GO:0003677">
    <property type="term" value="F:DNA binding"/>
    <property type="evidence" value="ECO:0007669"/>
    <property type="project" value="UniProtKB-KW"/>
</dbReference>
<feature type="compositionally biased region" description="Low complexity" evidence="8">
    <location>
        <begin position="1161"/>
        <end position="1174"/>
    </location>
</feature>
<dbReference type="GO" id="GO:0008270">
    <property type="term" value="F:zinc ion binding"/>
    <property type="evidence" value="ECO:0007669"/>
    <property type="project" value="UniProtKB-KW"/>
</dbReference>
<feature type="domain" description="C3H1-type" evidence="9">
    <location>
        <begin position="1674"/>
        <end position="1700"/>
    </location>
</feature>
<dbReference type="EMBL" id="KQ995370">
    <property type="protein sequence ID" value="KZV46818.1"/>
    <property type="molecule type" value="Genomic_DNA"/>
</dbReference>
<feature type="region of interest" description="Disordered" evidence="8">
    <location>
        <begin position="1296"/>
        <end position="1320"/>
    </location>
</feature>
<dbReference type="PROSITE" id="PS50103">
    <property type="entry name" value="ZF_C3H1"/>
    <property type="match status" value="3"/>
</dbReference>
<feature type="region of interest" description="Disordered" evidence="8">
    <location>
        <begin position="798"/>
        <end position="829"/>
    </location>
</feature>
<evidence type="ECO:0000256" key="2">
    <source>
        <dbReference type="ARBA" id="ARBA00022737"/>
    </source>
</evidence>
<feature type="region of interest" description="Disordered" evidence="8">
    <location>
        <begin position="1047"/>
        <end position="1071"/>
    </location>
</feature>
<sequence>MDLPPHFRRHSRYGDVPHQSRFYHHHLTPLPQSPPRILLPPLPPLLPPSYEGLLPLPSHISSPPYLPSRERSYFQELDPSRKHYIDRYHPPRQDNLPFRIIHDYPLRDSIIEDEIFRRGCSNTYAYDLPRAWVRELPRGAMEGSSRISEMDIREYSSSKVFGNVWKNTDADARRWDYGINESREMYFEREDDVRRWDCSSIHRGRDLCYGRNIDARRWECVASGGRELSFDRDVDRNRLDYGIRDGVTLKLENTQQELLECNLGLHRFSGRLGREDSKRGVRRLRKTNRVQKSRALRRTQLGKARRRDIRGKKILNNLVSGNLKGREKENFECLETIGKDNQDTEQSPVDLSISFKSNSLVAKAILAPSSPVSKDEIGLPTRNQKIRKTNNMADAASANSSEVLTEQIPGLSGVLCTQIGLPENFNVSGNGNVIGHKLTSSKVVTEPMPGFQSNTRFPRIEPLEKLNVSGNEKVTEYKANSLGNNVLEIEASKEMHPHGLHNFGSVRILGRRSKKKRKSRKKKILQGTWLKFADSGEIVKFETSTIITPDASKINFASDKVDIGSNTNRSSFSDQKMKYTSSNILSASLHLSGDVSSEYPAKGTGSASQLATDVVTVHAAGSCLPDENIGHGDSFGFKWHADDVELHERKSGSRLDFEKNLCDSKDLLTSNMQKVQKDKLVSEYHKSCASECENSLYKEVENVVYDKRSADKNSKEFFLEPASITEIDGYCSSKSKDAKISRAATVADNSCVGLGTATKSNFPPADHKGTLAEADISLVKTVDQLYKEGANLSNKDGCIEGTSESKIKRKRKRKRKARGTHLGTSGSNAIESFDKGRSVDNELANLLATDISSAKEANFPGAADNSEVIRLKEWPSVDDNSHLDAVDFSVDGIFPGNIKKRKVVSPKLQFSPCVIDDSIRGVASGDMKLDHLSLRLARQDADPSGETLSAMYMANTDGDNNLHKNDEMASIPSTSSVCADGSDDFATQSGDEMVAPGFDTPSCISSPEDLLSHTDFHSEGEMFFEGFQTSNLKLVSRHSRTFSLMKSTENATSGHSQTNSKVPPSLPQKTNIMASGKNKLTSAVSNNLSARPAFNFPTSGKFPSTHFANSRTWHRTDQSSINVTGPTARPRPLPQSHTPKAPRISQISYVRKGNSLVRKPSSSGGTAAHTSSSSICPTNPCLDHLRNNQVKVDTPCIQRIGQRNTSKSSQSLPLNHMERSQRSTSSHSVEPLTVSNSLGSGDLAKSSDALKETVKSFEIPECQTGLANNSDRLNALGKNKMGKKISYVKRKSNQLIAMSDPKESSTPDLDKSQASLSDGYYKKNSKNQLIRVSSESDAREVHSMATSNSHKLGSQTILPLSFGKRQSSKGFTKSYKLSKFPLVWNLNGAHLPEKSSNSLGPRKIWPHLFPWRRATYRRSSLPTFSQKLLLSSKRGAIYTRSTHGYSLRISKVLSVCGRSLKWSKSIERNSKKANEEATKAVAAAEKRKNEKKGAISVLAKSRNHVSRKSVVSVKLCPGTPLCIPGNEYFRIGSERYKMDPSGRSLHRITEEEELSPSNVLQSENNLKKSYVPRRLVIGNDEYVRIGTGNQLVRDPKKRTRVLASERVRWSLRTARLRLARKRKYCQFFTRFGKCNKSDGKCPYIHDSSKIVVCTKFLNGSCTESDCKLTHKVIPERMPDCSYFLKGSCSNENCPYRHVNVNPESSICRRFLRGYCADGNECRKKHTYVCPAFESAGICPRSSMCKLHHPKTKTEKKPISEQKIVRGRYFDGGLIDVAECSMATEEKLSAKGEDDIVCEEEKYPDYISLDVCNDGTGVL</sequence>
<evidence type="ECO:0000256" key="1">
    <source>
        <dbReference type="ARBA" id="ARBA00022723"/>
    </source>
</evidence>
<feature type="zinc finger region" description="C3H1-type" evidence="6">
    <location>
        <begin position="1674"/>
        <end position="1700"/>
    </location>
</feature>
<dbReference type="FunFam" id="4.10.1000.10:FF:000022">
    <property type="entry name" value="Zinc finger CCCH domain-containing protein 7"/>
    <property type="match status" value="1"/>
</dbReference>
<keyword evidence="11" id="KW-1185">Reference proteome</keyword>
<gene>
    <name evidence="10" type="ORF">F511_36911</name>
</gene>
<dbReference type="Gene3D" id="4.10.1000.10">
    <property type="entry name" value="Zinc finger, CCCH-type"/>
    <property type="match status" value="2"/>
</dbReference>
<feature type="region of interest" description="Disordered" evidence="8">
    <location>
        <begin position="1113"/>
        <end position="1180"/>
    </location>
</feature>
<accession>A0A2Z7CIN4</accession>
<feature type="compositionally biased region" description="Polar residues" evidence="8">
    <location>
        <begin position="1201"/>
        <end position="1213"/>
    </location>
</feature>
<evidence type="ECO:0000256" key="4">
    <source>
        <dbReference type="ARBA" id="ARBA00022833"/>
    </source>
</evidence>
<reference evidence="10 11" key="1">
    <citation type="journal article" date="2015" name="Proc. Natl. Acad. Sci. U.S.A.">
        <title>The resurrection genome of Boea hygrometrica: A blueprint for survival of dehydration.</title>
        <authorList>
            <person name="Xiao L."/>
            <person name="Yang G."/>
            <person name="Zhang L."/>
            <person name="Yang X."/>
            <person name="Zhao S."/>
            <person name="Ji Z."/>
            <person name="Zhou Q."/>
            <person name="Hu M."/>
            <person name="Wang Y."/>
            <person name="Chen M."/>
            <person name="Xu Y."/>
            <person name="Jin H."/>
            <person name="Xiao X."/>
            <person name="Hu G."/>
            <person name="Bao F."/>
            <person name="Hu Y."/>
            <person name="Wan P."/>
            <person name="Li L."/>
            <person name="Deng X."/>
            <person name="Kuang T."/>
            <person name="Xiang C."/>
            <person name="Zhu J.K."/>
            <person name="Oliver M.J."/>
            <person name="He Y."/>
        </authorList>
    </citation>
    <scope>NUCLEOTIDE SEQUENCE [LARGE SCALE GENOMIC DNA]</scope>
    <source>
        <strain evidence="11">cv. XS01</strain>
    </source>
</reference>
<evidence type="ECO:0000313" key="10">
    <source>
        <dbReference type="EMBL" id="KZV46818.1"/>
    </source>
</evidence>
<organism evidence="10 11">
    <name type="scientific">Dorcoceras hygrometricum</name>
    <dbReference type="NCBI Taxonomy" id="472368"/>
    <lineage>
        <taxon>Eukaryota</taxon>
        <taxon>Viridiplantae</taxon>
        <taxon>Streptophyta</taxon>
        <taxon>Embryophyta</taxon>
        <taxon>Tracheophyta</taxon>
        <taxon>Spermatophyta</taxon>
        <taxon>Magnoliopsida</taxon>
        <taxon>eudicotyledons</taxon>
        <taxon>Gunneridae</taxon>
        <taxon>Pentapetalae</taxon>
        <taxon>asterids</taxon>
        <taxon>lamiids</taxon>
        <taxon>Lamiales</taxon>
        <taxon>Gesneriaceae</taxon>
        <taxon>Didymocarpoideae</taxon>
        <taxon>Trichosporeae</taxon>
        <taxon>Loxocarpinae</taxon>
        <taxon>Dorcoceras</taxon>
    </lineage>
</organism>
<feature type="region of interest" description="Disordered" evidence="8">
    <location>
        <begin position="1197"/>
        <end position="1244"/>
    </location>
</feature>
<dbReference type="Proteomes" id="UP000250235">
    <property type="component" value="Unassembled WGS sequence"/>
</dbReference>
<dbReference type="OrthoDB" id="3247158at2759"/>
<feature type="compositionally biased region" description="Basic residues" evidence="8">
    <location>
        <begin position="807"/>
        <end position="819"/>
    </location>
</feature>
<keyword evidence="2" id="KW-0677">Repeat</keyword>
<dbReference type="FunFam" id="4.10.1000.10:FF:000008">
    <property type="entry name" value="zinc finger CCCH domain-containing protein 3"/>
    <property type="match status" value="1"/>
</dbReference>
<protein>
    <recommendedName>
        <fullName evidence="9">C3H1-type domain-containing protein</fullName>
    </recommendedName>
</protein>
<name>A0A2Z7CIN4_9LAMI</name>
<evidence type="ECO:0000256" key="7">
    <source>
        <dbReference type="SAM" id="Coils"/>
    </source>
</evidence>
<dbReference type="PANTHER" id="PTHR46156">
    <property type="entry name" value="CCCH ZINGC FINGER"/>
    <property type="match status" value="1"/>
</dbReference>
<feature type="compositionally biased region" description="Polar residues" evidence="8">
    <location>
        <begin position="1222"/>
        <end position="1239"/>
    </location>
</feature>
<evidence type="ECO:0000256" key="6">
    <source>
        <dbReference type="PROSITE-ProRule" id="PRU00723"/>
    </source>
</evidence>
<feature type="coiled-coil region" evidence="7">
    <location>
        <begin position="1467"/>
        <end position="1494"/>
    </location>
</feature>
<keyword evidence="3 6" id="KW-0863">Zinc-finger</keyword>
<proteinExistence type="predicted"/>
<dbReference type="InterPro" id="IPR000571">
    <property type="entry name" value="Znf_CCCH"/>
</dbReference>
<dbReference type="GO" id="GO:0005634">
    <property type="term" value="C:nucleus"/>
    <property type="evidence" value="ECO:0007669"/>
    <property type="project" value="TreeGrafter"/>
</dbReference>
<feature type="domain" description="C3H1-type" evidence="9">
    <location>
        <begin position="1619"/>
        <end position="1648"/>
    </location>
</feature>
<dbReference type="PANTHER" id="PTHR46156:SF1">
    <property type="entry name" value="ZINC FINGER CCCH DOMAIN-CONTAINING PROTEIN 3"/>
    <property type="match status" value="1"/>
</dbReference>
<evidence type="ECO:0000256" key="3">
    <source>
        <dbReference type="ARBA" id="ARBA00022771"/>
    </source>
</evidence>
<keyword evidence="4 6" id="KW-0862">Zinc</keyword>
<evidence type="ECO:0000256" key="8">
    <source>
        <dbReference type="SAM" id="MobiDB-lite"/>
    </source>
</evidence>
<feature type="domain" description="C3H1-type" evidence="9">
    <location>
        <begin position="1701"/>
        <end position="1728"/>
    </location>
</feature>
<feature type="zinc finger region" description="C3H1-type" evidence="6">
    <location>
        <begin position="1619"/>
        <end position="1648"/>
    </location>
</feature>
<feature type="zinc finger region" description="C3H1-type" evidence="6">
    <location>
        <begin position="1701"/>
        <end position="1728"/>
    </location>
</feature>
<dbReference type="SMART" id="SM00356">
    <property type="entry name" value="ZnF_C3H1"/>
    <property type="match status" value="5"/>
</dbReference>
<evidence type="ECO:0000259" key="9">
    <source>
        <dbReference type="PROSITE" id="PS50103"/>
    </source>
</evidence>
<feature type="compositionally biased region" description="Basic and acidic residues" evidence="8">
    <location>
        <begin position="1300"/>
        <end position="1311"/>
    </location>
</feature>
<evidence type="ECO:0000313" key="11">
    <source>
        <dbReference type="Proteomes" id="UP000250235"/>
    </source>
</evidence>
<keyword evidence="5" id="KW-0238">DNA-binding</keyword>
<keyword evidence="7" id="KW-0175">Coiled coil</keyword>
<evidence type="ECO:0000256" key="5">
    <source>
        <dbReference type="ARBA" id="ARBA00023125"/>
    </source>
</evidence>